<name>A0A6C0C5K6_9ZZZZ</name>
<accession>A0A6C0C5K6</accession>
<protein>
    <submittedName>
        <fullName evidence="1">Uncharacterized protein</fullName>
    </submittedName>
</protein>
<reference evidence="1" key="1">
    <citation type="journal article" date="2020" name="Nature">
        <title>Giant virus diversity and host interactions through global metagenomics.</title>
        <authorList>
            <person name="Schulz F."/>
            <person name="Roux S."/>
            <person name="Paez-Espino D."/>
            <person name="Jungbluth S."/>
            <person name="Walsh D.A."/>
            <person name="Denef V.J."/>
            <person name="McMahon K.D."/>
            <person name="Konstantinidis K.T."/>
            <person name="Eloe-Fadrosh E.A."/>
            <person name="Kyrpides N.C."/>
            <person name="Woyke T."/>
        </authorList>
    </citation>
    <scope>NUCLEOTIDE SEQUENCE</scope>
    <source>
        <strain evidence="1">GVMAG-M-3300020185-33</strain>
    </source>
</reference>
<proteinExistence type="predicted"/>
<organism evidence="1">
    <name type="scientific">viral metagenome</name>
    <dbReference type="NCBI Taxonomy" id="1070528"/>
    <lineage>
        <taxon>unclassified sequences</taxon>
        <taxon>metagenomes</taxon>
        <taxon>organismal metagenomes</taxon>
    </lineage>
</organism>
<dbReference type="AlphaFoldDB" id="A0A6C0C5K6"/>
<evidence type="ECO:0000313" key="1">
    <source>
        <dbReference type="EMBL" id="QHS99381.1"/>
    </source>
</evidence>
<dbReference type="EMBL" id="MN739341">
    <property type="protein sequence ID" value="QHS99381.1"/>
    <property type="molecule type" value="Genomic_DNA"/>
</dbReference>
<sequence length="79" mass="8472">MDMVQEEEEEDGGVPIGVIDIDRPLVVEHMVGIDLGIGLVVYVKMDVLILETINGVANILGADLMTVGPLQIVTDVDIN</sequence>